<organism evidence="2 3">
    <name type="scientific">Funneliformis caledonium</name>
    <dbReference type="NCBI Taxonomy" id="1117310"/>
    <lineage>
        <taxon>Eukaryota</taxon>
        <taxon>Fungi</taxon>
        <taxon>Fungi incertae sedis</taxon>
        <taxon>Mucoromycota</taxon>
        <taxon>Glomeromycotina</taxon>
        <taxon>Glomeromycetes</taxon>
        <taxon>Glomerales</taxon>
        <taxon>Glomeraceae</taxon>
        <taxon>Funneliformis</taxon>
    </lineage>
</organism>
<evidence type="ECO:0000256" key="1">
    <source>
        <dbReference type="SAM" id="MobiDB-lite"/>
    </source>
</evidence>
<evidence type="ECO:0000313" key="2">
    <source>
        <dbReference type="EMBL" id="CAG8613920.1"/>
    </source>
</evidence>
<feature type="compositionally biased region" description="Low complexity" evidence="1">
    <location>
        <begin position="24"/>
        <end position="41"/>
    </location>
</feature>
<sequence>MYNQEEKEEIFSLAIQKKVLNKRPTNNPSSSEAASESTSIN</sequence>
<protein>
    <submittedName>
        <fullName evidence="2">8860_t:CDS:1</fullName>
    </submittedName>
</protein>
<accession>A0A9N9CU21</accession>
<proteinExistence type="predicted"/>
<gene>
    <name evidence="2" type="ORF">FCALED_LOCUS9209</name>
</gene>
<evidence type="ECO:0000313" key="3">
    <source>
        <dbReference type="Proteomes" id="UP000789570"/>
    </source>
</evidence>
<dbReference type="EMBL" id="CAJVPQ010002963">
    <property type="protein sequence ID" value="CAG8613920.1"/>
    <property type="molecule type" value="Genomic_DNA"/>
</dbReference>
<name>A0A9N9CU21_9GLOM</name>
<reference evidence="2" key="1">
    <citation type="submission" date="2021-06" db="EMBL/GenBank/DDBJ databases">
        <authorList>
            <person name="Kallberg Y."/>
            <person name="Tangrot J."/>
            <person name="Rosling A."/>
        </authorList>
    </citation>
    <scope>NUCLEOTIDE SEQUENCE</scope>
    <source>
        <strain evidence="2">UK204</strain>
    </source>
</reference>
<dbReference type="AlphaFoldDB" id="A0A9N9CU21"/>
<feature type="region of interest" description="Disordered" evidence="1">
    <location>
        <begin position="19"/>
        <end position="41"/>
    </location>
</feature>
<keyword evidence="3" id="KW-1185">Reference proteome</keyword>
<comment type="caution">
    <text evidence="2">The sequence shown here is derived from an EMBL/GenBank/DDBJ whole genome shotgun (WGS) entry which is preliminary data.</text>
</comment>
<dbReference type="Proteomes" id="UP000789570">
    <property type="component" value="Unassembled WGS sequence"/>
</dbReference>